<evidence type="ECO:0000259" key="4">
    <source>
        <dbReference type="PROSITE" id="PS50111"/>
    </source>
</evidence>
<dbReference type="Gene3D" id="1.20.120.1530">
    <property type="match status" value="1"/>
</dbReference>
<protein>
    <recommendedName>
        <fullName evidence="4">Methyl-accepting transducer domain-containing protein</fullName>
    </recommendedName>
</protein>
<keyword evidence="3" id="KW-0472">Membrane</keyword>
<dbReference type="PROSITE" id="PS50111">
    <property type="entry name" value="CHEMOTAXIS_TRANSDUC_2"/>
    <property type="match status" value="1"/>
</dbReference>
<dbReference type="PANTHER" id="PTHR32089:SF112">
    <property type="entry name" value="LYSOZYME-LIKE PROTEIN-RELATED"/>
    <property type="match status" value="1"/>
</dbReference>
<evidence type="ECO:0000313" key="6">
    <source>
        <dbReference type="Proteomes" id="UP000251075"/>
    </source>
</evidence>
<gene>
    <name evidence="5" type="ORF">CU669_20865</name>
</gene>
<accession>A0A364NSW1</accession>
<reference evidence="5 6" key="1">
    <citation type="submission" date="2017-11" db="EMBL/GenBank/DDBJ databases">
        <title>Draft genome sequence of magnetotactic bacterium Magnetospirillum kuznetsovii LBB-42.</title>
        <authorList>
            <person name="Grouzdev D.S."/>
            <person name="Rysina M.S."/>
            <person name="Baslerov R.V."/>
            <person name="Koziaeva V."/>
        </authorList>
    </citation>
    <scope>NUCLEOTIDE SEQUENCE [LARGE SCALE GENOMIC DNA]</scope>
    <source>
        <strain evidence="5 6">LBB-42</strain>
    </source>
</reference>
<dbReference type="EMBL" id="PGTO01000051">
    <property type="protein sequence ID" value="RAU19977.1"/>
    <property type="molecule type" value="Genomic_DNA"/>
</dbReference>
<sequence length="444" mass="47490">MNAIFRHPLFTSPLNMLTLSMGICAVLGGGATMIAVTSLPLYGLLLAAGGVGAFAWSLYALRRTYYTVELVVHVLEGGAVGNLEQRLVDIGRGRDTLSRLCRATNNVLDAADSFARESNASLKEVTAGRFHRRILVAGMHRAYKHSATTINRMTENLGIRIRENSSLAEKFRDAVNTRVDEGVSISHGTLSEADAMKKEVHKASALSAEVCDIAQATLREAESVARSTEDLNAALIDVRGQVSKASKIAHDADQDVDTANVAFSNLVETAQHIEKVVDIITEISAQTNLLALNATIEAARAGVAGKGFTVVANEVKSLAIQAVKATEDIRTQIASMQTSVSSAVDVMEAIGRTVRQISQITLQVDETIDQQTSATDLITKATAQVRQSVEQSASSTELVSASSKHAASVAERLFSRATDGANNSKKLTEEIHDFMSRVTLVGKI</sequence>
<evidence type="ECO:0000256" key="1">
    <source>
        <dbReference type="ARBA" id="ARBA00023224"/>
    </source>
</evidence>
<dbReference type="PANTHER" id="PTHR32089">
    <property type="entry name" value="METHYL-ACCEPTING CHEMOTAXIS PROTEIN MCPB"/>
    <property type="match status" value="1"/>
</dbReference>
<evidence type="ECO:0000256" key="2">
    <source>
        <dbReference type="PROSITE-ProRule" id="PRU00284"/>
    </source>
</evidence>
<dbReference type="GO" id="GO:0007165">
    <property type="term" value="P:signal transduction"/>
    <property type="evidence" value="ECO:0007669"/>
    <property type="project" value="UniProtKB-KW"/>
</dbReference>
<evidence type="ECO:0000256" key="3">
    <source>
        <dbReference type="SAM" id="Phobius"/>
    </source>
</evidence>
<dbReference type="InterPro" id="IPR004089">
    <property type="entry name" value="MCPsignal_dom"/>
</dbReference>
<feature type="transmembrane region" description="Helical" evidence="3">
    <location>
        <begin position="12"/>
        <end position="35"/>
    </location>
</feature>
<keyword evidence="3" id="KW-0812">Transmembrane</keyword>
<organism evidence="5 6">
    <name type="scientific">Paramagnetospirillum kuznetsovii</name>
    <dbReference type="NCBI Taxonomy" id="2053833"/>
    <lineage>
        <taxon>Bacteria</taxon>
        <taxon>Pseudomonadati</taxon>
        <taxon>Pseudomonadota</taxon>
        <taxon>Alphaproteobacteria</taxon>
        <taxon>Rhodospirillales</taxon>
        <taxon>Magnetospirillaceae</taxon>
        <taxon>Paramagnetospirillum</taxon>
    </lineage>
</organism>
<feature type="transmembrane region" description="Helical" evidence="3">
    <location>
        <begin position="41"/>
        <end position="61"/>
    </location>
</feature>
<comment type="caution">
    <text evidence="5">The sequence shown here is derived from an EMBL/GenBank/DDBJ whole genome shotgun (WGS) entry which is preliminary data.</text>
</comment>
<feature type="domain" description="Methyl-accepting transducer" evidence="4">
    <location>
        <begin position="167"/>
        <end position="407"/>
    </location>
</feature>
<dbReference type="Pfam" id="PF00015">
    <property type="entry name" value="MCPsignal"/>
    <property type="match status" value="1"/>
</dbReference>
<keyword evidence="6" id="KW-1185">Reference proteome</keyword>
<dbReference type="RefSeq" id="WP_112147511.1">
    <property type="nucleotide sequence ID" value="NZ_PGTO01000051.1"/>
</dbReference>
<name>A0A364NSW1_9PROT</name>
<dbReference type="AlphaFoldDB" id="A0A364NSW1"/>
<dbReference type="Proteomes" id="UP000251075">
    <property type="component" value="Unassembled WGS sequence"/>
</dbReference>
<dbReference type="Gene3D" id="1.10.287.950">
    <property type="entry name" value="Methyl-accepting chemotaxis protein"/>
    <property type="match status" value="1"/>
</dbReference>
<dbReference type="SUPFAM" id="SSF58104">
    <property type="entry name" value="Methyl-accepting chemotaxis protein (MCP) signaling domain"/>
    <property type="match status" value="1"/>
</dbReference>
<dbReference type="GO" id="GO:0016020">
    <property type="term" value="C:membrane"/>
    <property type="evidence" value="ECO:0007669"/>
    <property type="project" value="InterPro"/>
</dbReference>
<proteinExistence type="predicted"/>
<dbReference type="SMART" id="SM00283">
    <property type="entry name" value="MA"/>
    <property type="match status" value="1"/>
</dbReference>
<evidence type="ECO:0000313" key="5">
    <source>
        <dbReference type="EMBL" id="RAU19977.1"/>
    </source>
</evidence>
<dbReference type="OrthoDB" id="9765776at2"/>
<keyword evidence="3" id="KW-1133">Transmembrane helix</keyword>
<keyword evidence="1 2" id="KW-0807">Transducer</keyword>